<dbReference type="RefSeq" id="WP_034198665.1">
    <property type="nucleotide sequence ID" value="NZ_CABVQD010000008.1"/>
</dbReference>
<keyword evidence="2" id="KW-1185">Reference proteome</keyword>
<gene>
    <name evidence="1" type="ORF">BPA30113_02981</name>
</gene>
<proteinExistence type="predicted"/>
<dbReference type="AlphaFoldDB" id="A0A6J5DIL8"/>
<name>A0A6J5DIL8_9BURK</name>
<dbReference type="EMBL" id="CABVQD010000008">
    <property type="protein sequence ID" value="VWB66637.1"/>
    <property type="molecule type" value="Genomic_DNA"/>
</dbReference>
<accession>A0A6J5DIL8</accession>
<evidence type="ECO:0000313" key="1">
    <source>
        <dbReference type="EMBL" id="VWB66637.1"/>
    </source>
</evidence>
<sequence length="149" mass="16713">MTRSSTRGRRPLTKAMLLPLATDRVRQLQLKHHFALAAMRGEHGDIQSLGTLVNVLYLAFHLRDVAGEADVAFYRGVEAILDAYAERAESDDWTLLDAERGALEQLLAVHDAQLAAVPMHRFLDASEKVYRLVQSNRRLPIPIQVTEAN</sequence>
<dbReference type="Proteomes" id="UP000494330">
    <property type="component" value="Unassembled WGS sequence"/>
</dbReference>
<protein>
    <submittedName>
        <fullName evidence="1">Fis family transcriptional regulator</fullName>
    </submittedName>
</protein>
<organism evidence="1 2">
    <name type="scientific">Burkholderia paludis</name>
    <dbReference type="NCBI Taxonomy" id="1506587"/>
    <lineage>
        <taxon>Bacteria</taxon>
        <taxon>Pseudomonadati</taxon>
        <taxon>Pseudomonadota</taxon>
        <taxon>Betaproteobacteria</taxon>
        <taxon>Burkholderiales</taxon>
        <taxon>Burkholderiaceae</taxon>
        <taxon>Burkholderia</taxon>
        <taxon>Burkholderia cepacia complex</taxon>
    </lineage>
</organism>
<reference evidence="1 2" key="1">
    <citation type="submission" date="2019-09" db="EMBL/GenBank/DDBJ databases">
        <authorList>
            <person name="Depoorter E."/>
        </authorList>
    </citation>
    <scope>NUCLEOTIDE SEQUENCE [LARGE SCALE GENOMIC DNA]</scope>
    <source>
        <strain evidence="1">LMG 30113</strain>
    </source>
</reference>
<evidence type="ECO:0000313" key="2">
    <source>
        <dbReference type="Proteomes" id="UP000494330"/>
    </source>
</evidence>